<sequence length="376" mass="39678">MLAIRARRLFDGQELHHDRVVVIENGRIAAVSGDAPATVDLGDVTLLPGLIDCHVHLAFDASPDAVAGLEAPGLIDRMRAAARQHLAAGVTTVRDLGDRDYLALRLELGLDGPEILSAGPPITTPKGHCWFLGGEAAGEQEVREAVRERARRGAHVIKMMVTGGEMTPGTHSHQLQYGPAELKAAADEAHAHGLPITGHAHCAEGVASVLEAGFDSIEHCSFFTEESVDVDYGLIARLAASDVVVSVTAGIVPGSMQPPPRVLSRLPGIMETIRALYAAGVDFVIGTDAGIGPPKPHGLLPYGAEMLVQSGYAPIDVLRAITSVAARTCRIEERKGVVAPGFDADLLAVEGDPLGDMSALRRPVAVYRMGERVRLS</sequence>
<feature type="domain" description="Amidohydrolase-related" evidence="1">
    <location>
        <begin position="45"/>
        <end position="369"/>
    </location>
</feature>
<dbReference type="RefSeq" id="WP_393171205.1">
    <property type="nucleotide sequence ID" value="NZ_JBICRM010000021.1"/>
</dbReference>
<evidence type="ECO:0000259" key="1">
    <source>
        <dbReference type="Pfam" id="PF01979"/>
    </source>
</evidence>
<dbReference type="Pfam" id="PF01979">
    <property type="entry name" value="Amidohydro_1"/>
    <property type="match status" value="1"/>
</dbReference>
<dbReference type="InterPro" id="IPR011059">
    <property type="entry name" value="Metal-dep_hydrolase_composite"/>
</dbReference>
<dbReference type="InterPro" id="IPR051781">
    <property type="entry name" value="Metallo-dep_Hydrolase"/>
</dbReference>
<dbReference type="Proteomes" id="UP001603978">
    <property type="component" value="Unassembled WGS sequence"/>
</dbReference>
<comment type="caution">
    <text evidence="2">The sequence shown here is derived from an EMBL/GenBank/DDBJ whole genome shotgun (WGS) entry which is preliminary data.</text>
</comment>
<reference evidence="2 3" key="1">
    <citation type="submission" date="2024-10" db="EMBL/GenBank/DDBJ databases">
        <authorList>
            <person name="Topkara A.R."/>
            <person name="Saygin H."/>
        </authorList>
    </citation>
    <scope>NUCLEOTIDE SEQUENCE [LARGE SCALE GENOMIC DNA]</scope>
    <source>
        <strain evidence="2 3">M3C6</strain>
    </source>
</reference>
<protein>
    <submittedName>
        <fullName evidence="2">Amidohydrolase family protein</fullName>
    </submittedName>
</protein>
<proteinExistence type="predicted"/>
<organism evidence="2 3">
    <name type="scientific">Nonomuraea marmarensis</name>
    <dbReference type="NCBI Taxonomy" id="3351344"/>
    <lineage>
        <taxon>Bacteria</taxon>
        <taxon>Bacillati</taxon>
        <taxon>Actinomycetota</taxon>
        <taxon>Actinomycetes</taxon>
        <taxon>Streptosporangiales</taxon>
        <taxon>Streptosporangiaceae</taxon>
        <taxon>Nonomuraea</taxon>
    </lineage>
</organism>
<dbReference type="EMBL" id="JBICRM010000021">
    <property type="protein sequence ID" value="MFG1707485.1"/>
    <property type="molecule type" value="Genomic_DNA"/>
</dbReference>
<gene>
    <name evidence="2" type="ORF">ACFLIM_30215</name>
</gene>
<dbReference type="PANTHER" id="PTHR43135">
    <property type="entry name" value="ALPHA-D-RIBOSE 1-METHYLPHOSPHONATE 5-TRIPHOSPHATE DIPHOSPHATASE"/>
    <property type="match status" value="1"/>
</dbReference>
<keyword evidence="3" id="KW-1185">Reference proteome</keyword>
<dbReference type="PANTHER" id="PTHR43135:SF3">
    <property type="entry name" value="ALPHA-D-RIBOSE 1-METHYLPHOSPHONATE 5-TRIPHOSPHATE DIPHOSPHATASE"/>
    <property type="match status" value="1"/>
</dbReference>
<dbReference type="Gene3D" id="3.20.20.140">
    <property type="entry name" value="Metal-dependent hydrolases"/>
    <property type="match status" value="1"/>
</dbReference>
<name>A0ABW7AJD0_9ACTN</name>
<accession>A0ABW7AJD0</accession>
<dbReference type="SUPFAM" id="SSF51556">
    <property type="entry name" value="Metallo-dependent hydrolases"/>
    <property type="match status" value="1"/>
</dbReference>
<evidence type="ECO:0000313" key="3">
    <source>
        <dbReference type="Proteomes" id="UP001603978"/>
    </source>
</evidence>
<dbReference type="InterPro" id="IPR006680">
    <property type="entry name" value="Amidohydro-rel"/>
</dbReference>
<dbReference type="Gene3D" id="2.30.40.10">
    <property type="entry name" value="Urease, subunit C, domain 1"/>
    <property type="match status" value="1"/>
</dbReference>
<dbReference type="SUPFAM" id="SSF51338">
    <property type="entry name" value="Composite domain of metallo-dependent hydrolases"/>
    <property type="match status" value="1"/>
</dbReference>
<dbReference type="InterPro" id="IPR032466">
    <property type="entry name" value="Metal_Hydrolase"/>
</dbReference>
<evidence type="ECO:0000313" key="2">
    <source>
        <dbReference type="EMBL" id="MFG1707485.1"/>
    </source>
</evidence>